<dbReference type="InterPro" id="IPR034122">
    <property type="entry name" value="Retropepsin-like_bacterial"/>
</dbReference>
<dbReference type="CDD" id="cd05483">
    <property type="entry name" value="retropepsin_like_bacteria"/>
    <property type="match status" value="1"/>
</dbReference>
<keyword evidence="2" id="KW-0732">Signal</keyword>
<sequence>MSNLRTLMLALTLSALVVAGATAPALAQHEVEGDGARAEGASAADASAESTGASDESGEQGTSGGIVIEGVAQPRGVIELPGLGDDAQGGEAAQPATLVIERGGAGVGGRDSRTIRLSFERNGSSVLIPAKVGRIDVYFVLDTGASYTTLTSEVARQARITPDASSPTTLMQTAGGVRQAHFGMMSSLQLNQTTMRNVTYTLCDACGFGTYHDRPVVGLLGLNVLQRFEMNLDSAAGVVELTPNPNFRDQSVDMRPWLTYQVKPVQVPVERRPVPRLAVEVRNTSAQQAERVVVEFRCHLQDGSVEHVRTPPTTVPAKSVVDTELIRSVPACRGWQADVVEGFWR</sequence>
<proteinExistence type="predicted"/>
<dbReference type="SUPFAM" id="SSF50630">
    <property type="entry name" value="Acid proteases"/>
    <property type="match status" value="1"/>
</dbReference>
<feature type="signal peptide" evidence="2">
    <location>
        <begin position="1"/>
        <end position="27"/>
    </location>
</feature>
<reference evidence="3 4" key="1">
    <citation type="submission" date="2019-01" db="EMBL/GenBank/DDBJ databases">
        <title>Lujinxingia litoralis gen. nov., sp. nov. and Lujinxingia sediminis gen. nov., sp. nov., new members in the order Bradymonadales, isolated from coastal sediment.</title>
        <authorList>
            <person name="Li C.-M."/>
        </authorList>
    </citation>
    <scope>NUCLEOTIDE SEQUENCE [LARGE SCALE GENOMIC DNA]</scope>
    <source>
        <strain evidence="3 4">SEH01</strain>
    </source>
</reference>
<evidence type="ECO:0000313" key="4">
    <source>
        <dbReference type="Proteomes" id="UP000282926"/>
    </source>
</evidence>
<dbReference type="RefSeq" id="WP_127780658.1">
    <property type="nucleotide sequence ID" value="NZ_SADD01000008.1"/>
</dbReference>
<dbReference type="InterPro" id="IPR001969">
    <property type="entry name" value="Aspartic_peptidase_AS"/>
</dbReference>
<dbReference type="EMBL" id="SADD01000008">
    <property type="protein sequence ID" value="RVU42931.1"/>
    <property type="molecule type" value="Genomic_DNA"/>
</dbReference>
<name>A0ABY0CRB1_9DELT</name>
<comment type="caution">
    <text evidence="3">The sequence shown here is derived from an EMBL/GenBank/DDBJ whole genome shotgun (WGS) entry which is preliminary data.</text>
</comment>
<evidence type="ECO:0000313" key="3">
    <source>
        <dbReference type="EMBL" id="RVU42931.1"/>
    </source>
</evidence>
<gene>
    <name evidence="3" type="ORF">EA187_13925</name>
</gene>
<protein>
    <recommendedName>
        <fullName evidence="5">Peptidase A2 domain-containing protein</fullName>
    </recommendedName>
</protein>
<feature type="region of interest" description="Disordered" evidence="1">
    <location>
        <begin position="30"/>
        <end position="63"/>
    </location>
</feature>
<keyword evidence="4" id="KW-1185">Reference proteome</keyword>
<dbReference type="InterPro" id="IPR021109">
    <property type="entry name" value="Peptidase_aspartic_dom_sf"/>
</dbReference>
<evidence type="ECO:0008006" key="5">
    <source>
        <dbReference type="Google" id="ProtNLM"/>
    </source>
</evidence>
<accession>A0ABY0CRB1</accession>
<organism evidence="3 4">
    <name type="scientific">Lujinxingia sediminis</name>
    <dbReference type="NCBI Taxonomy" id="2480984"/>
    <lineage>
        <taxon>Bacteria</taxon>
        <taxon>Deltaproteobacteria</taxon>
        <taxon>Bradymonadales</taxon>
        <taxon>Lujinxingiaceae</taxon>
        <taxon>Lujinxingia</taxon>
    </lineage>
</organism>
<dbReference type="Proteomes" id="UP000282926">
    <property type="component" value="Unassembled WGS sequence"/>
</dbReference>
<dbReference type="Gene3D" id="2.40.70.10">
    <property type="entry name" value="Acid Proteases"/>
    <property type="match status" value="1"/>
</dbReference>
<evidence type="ECO:0000256" key="1">
    <source>
        <dbReference type="SAM" id="MobiDB-lite"/>
    </source>
</evidence>
<dbReference type="Pfam" id="PF13650">
    <property type="entry name" value="Asp_protease_2"/>
    <property type="match status" value="1"/>
</dbReference>
<feature type="chain" id="PRO_5047192617" description="Peptidase A2 domain-containing protein" evidence="2">
    <location>
        <begin position="28"/>
        <end position="345"/>
    </location>
</feature>
<evidence type="ECO:0000256" key="2">
    <source>
        <dbReference type="SAM" id="SignalP"/>
    </source>
</evidence>
<feature type="compositionally biased region" description="Low complexity" evidence="1">
    <location>
        <begin position="38"/>
        <end position="55"/>
    </location>
</feature>
<dbReference type="PROSITE" id="PS00141">
    <property type="entry name" value="ASP_PROTEASE"/>
    <property type="match status" value="1"/>
</dbReference>